<evidence type="ECO:0000256" key="1">
    <source>
        <dbReference type="ARBA" id="ARBA00022741"/>
    </source>
</evidence>
<dbReference type="InterPro" id="IPR001789">
    <property type="entry name" value="Sig_transdc_resp-reg_receiver"/>
</dbReference>
<dbReference type="SUPFAM" id="SSF52540">
    <property type="entry name" value="P-loop containing nucleoside triphosphate hydrolases"/>
    <property type="match status" value="1"/>
</dbReference>
<organism evidence="8 9">
    <name type="scientific">Psychroflexus planctonicus</name>
    <dbReference type="NCBI Taxonomy" id="1526575"/>
    <lineage>
        <taxon>Bacteria</taxon>
        <taxon>Pseudomonadati</taxon>
        <taxon>Bacteroidota</taxon>
        <taxon>Flavobacteriia</taxon>
        <taxon>Flavobacteriales</taxon>
        <taxon>Flavobacteriaceae</taxon>
        <taxon>Psychroflexus</taxon>
    </lineage>
</organism>
<dbReference type="PROSITE" id="PS00676">
    <property type="entry name" value="SIGMA54_INTERACT_2"/>
    <property type="match status" value="1"/>
</dbReference>
<dbReference type="SUPFAM" id="SSF52172">
    <property type="entry name" value="CheY-like"/>
    <property type="match status" value="1"/>
</dbReference>
<keyword evidence="5" id="KW-0597">Phosphoprotein</keyword>
<dbReference type="CDD" id="cd00009">
    <property type="entry name" value="AAA"/>
    <property type="match status" value="1"/>
</dbReference>
<dbReference type="Proteomes" id="UP000599179">
    <property type="component" value="Unassembled WGS sequence"/>
</dbReference>
<dbReference type="InterPro" id="IPR003593">
    <property type="entry name" value="AAA+_ATPase"/>
</dbReference>
<keyword evidence="3" id="KW-0805">Transcription regulation</keyword>
<accession>A0ABQ1SEH1</accession>
<dbReference type="InterPro" id="IPR011006">
    <property type="entry name" value="CheY-like_superfamily"/>
</dbReference>
<dbReference type="EMBL" id="BMGM01000001">
    <property type="protein sequence ID" value="GGE26337.1"/>
    <property type="molecule type" value="Genomic_DNA"/>
</dbReference>
<protein>
    <submittedName>
        <fullName evidence="8">Sigma-54-dependent Fis family transcriptional regulator</fullName>
    </submittedName>
</protein>
<dbReference type="InterPro" id="IPR027417">
    <property type="entry name" value="P-loop_NTPase"/>
</dbReference>
<reference evidence="9" key="1">
    <citation type="journal article" date="2019" name="Int. J. Syst. Evol. Microbiol.">
        <title>The Global Catalogue of Microorganisms (GCM) 10K type strain sequencing project: providing services to taxonomists for standard genome sequencing and annotation.</title>
        <authorList>
            <consortium name="The Broad Institute Genomics Platform"/>
            <consortium name="The Broad Institute Genome Sequencing Center for Infectious Disease"/>
            <person name="Wu L."/>
            <person name="Ma J."/>
        </authorList>
    </citation>
    <scope>NUCLEOTIDE SEQUENCE [LARGE SCALE GENOMIC DNA]</scope>
    <source>
        <strain evidence="9">CGMCC 1.12931</strain>
    </source>
</reference>
<dbReference type="Pfam" id="PF02954">
    <property type="entry name" value="HTH_8"/>
    <property type="match status" value="1"/>
</dbReference>
<dbReference type="InterPro" id="IPR002078">
    <property type="entry name" value="Sigma_54_int"/>
</dbReference>
<evidence type="ECO:0000256" key="5">
    <source>
        <dbReference type="PROSITE-ProRule" id="PRU00169"/>
    </source>
</evidence>
<dbReference type="InterPro" id="IPR009057">
    <property type="entry name" value="Homeodomain-like_sf"/>
</dbReference>
<dbReference type="PANTHER" id="PTHR32071:SF121">
    <property type="entry name" value="SIGMA L-DEPENDENT TRANSCRIPTIONAL REGULATOR YQIR-RELATED"/>
    <property type="match status" value="1"/>
</dbReference>
<evidence type="ECO:0000256" key="2">
    <source>
        <dbReference type="ARBA" id="ARBA00022840"/>
    </source>
</evidence>
<dbReference type="PROSITE" id="PS00675">
    <property type="entry name" value="SIGMA54_INTERACT_1"/>
    <property type="match status" value="1"/>
</dbReference>
<dbReference type="RefSeq" id="WP_188457379.1">
    <property type="nucleotide sequence ID" value="NZ_BMGM01000001.1"/>
</dbReference>
<feature type="domain" description="Sigma-54 factor interaction" evidence="6">
    <location>
        <begin position="146"/>
        <end position="375"/>
    </location>
</feature>
<evidence type="ECO:0000313" key="8">
    <source>
        <dbReference type="EMBL" id="GGE26337.1"/>
    </source>
</evidence>
<comment type="caution">
    <text evidence="8">The sequence shown here is derived from an EMBL/GenBank/DDBJ whole genome shotgun (WGS) entry which is preliminary data.</text>
</comment>
<dbReference type="InterPro" id="IPR025943">
    <property type="entry name" value="Sigma_54_int_dom_ATP-bd_2"/>
</dbReference>
<dbReference type="PANTHER" id="PTHR32071">
    <property type="entry name" value="TRANSCRIPTIONAL REGULATORY PROTEIN"/>
    <property type="match status" value="1"/>
</dbReference>
<dbReference type="Pfam" id="PF00158">
    <property type="entry name" value="Sigma54_activat"/>
    <property type="match status" value="1"/>
</dbReference>
<keyword evidence="2" id="KW-0067">ATP-binding</keyword>
<dbReference type="InterPro" id="IPR002197">
    <property type="entry name" value="HTH_Fis"/>
</dbReference>
<name>A0ABQ1SEH1_9FLAO</name>
<gene>
    <name evidence="8" type="ORF">GCM10010832_03810</name>
</gene>
<keyword evidence="9" id="KW-1185">Reference proteome</keyword>
<dbReference type="PROSITE" id="PS50110">
    <property type="entry name" value="RESPONSE_REGULATORY"/>
    <property type="match status" value="1"/>
</dbReference>
<dbReference type="PRINTS" id="PR01590">
    <property type="entry name" value="HTHFIS"/>
</dbReference>
<proteinExistence type="predicted"/>
<dbReference type="InterPro" id="IPR025662">
    <property type="entry name" value="Sigma_54_int_dom_ATP-bd_1"/>
</dbReference>
<feature type="domain" description="Response regulatory" evidence="7">
    <location>
        <begin position="7"/>
        <end position="121"/>
    </location>
</feature>
<evidence type="ECO:0000256" key="4">
    <source>
        <dbReference type="ARBA" id="ARBA00023163"/>
    </source>
</evidence>
<dbReference type="Gene3D" id="3.40.50.300">
    <property type="entry name" value="P-loop containing nucleotide triphosphate hydrolases"/>
    <property type="match status" value="1"/>
</dbReference>
<dbReference type="SMART" id="SM00448">
    <property type="entry name" value="REC"/>
    <property type="match status" value="1"/>
</dbReference>
<evidence type="ECO:0000313" key="9">
    <source>
        <dbReference type="Proteomes" id="UP000599179"/>
    </source>
</evidence>
<dbReference type="Gene3D" id="1.10.8.60">
    <property type="match status" value="1"/>
</dbReference>
<dbReference type="Gene3D" id="1.10.10.60">
    <property type="entry name" value="Homeodomain-like"/>
    <property type="match status" value="1"/>
</dbReference>
<dbReference type="InterPro" id="IPR058031">
    <property type="entry name" value="AAA_lid_NorR"/>
</dbReference>
<dbReference type="SMART" id="SM00382">
    <property type="entry name" value="AAA"/>
    <property type="match status" value="1"/>
</dbReference>
<sequence length="448" mass="50464">MNKKNTHILIVDDEPELRNLLARILELEDYSTFTAKDGKQALKLLAQQSIHVVITDVQMPEMNGIKLIEKIKTQSPETEVICLTAYGKISDGVKAIKNGAYDYLEKDNYRTKIIPIIAKAAEKASLQFEVQKLRKKLNNQKGFEQIIGKSPAIQKAIDVAKKVAPTDAMVLLTGQTGTGKEIFANAIHHASPRASENMVVINCAALGKDILESELFGHKQGAFTGATKDKIGLFEEAHKGTIFLDEIGEMELDLQAKILRVLEDGSFIKLGDTKQHKVDVRILSATNRNLQKEVENGNFREDLFYRLSMFQIELPSLNERPEDIIHLAQYFLKASSLKTNKNIESLSETYQKALQDHNWRGNIRELKNLIERSVILEDTDTLTLETLPFNFQNEANEDSGLPLSLKDIEKKHIQKILTHTNQNKTQSAKILDIGLTTLYAKIKEYGLN</sequence>
<dbReference type="Pfam" id="PF25601">
    <property type="entry name" value="AAA_lid_14"/>
    <property type="match status" value="1"/>
</dbReference>
<evidence type="ECO:0000259" key="6">
    <source>
        <dbReference type="PROSITE" id="PS50045"/>
    </source>
</evidence>
<evidence type="ECO:0000259" key="7">
    <source>
        <dbReference type="PROSITE" id="PS50110"/>
    </source>
</evidence>
<keyword evidence="1" id="KW-0547">Nucleotide-binding</keyword>
<evidence type="ECO:0000256" key="3">
    <source>
        <dbReference type="ARBA" id="ARBA00023015"/>
    </source>
</evidence>
<dbReference type="SUPFAM" id="SSF46689">
    <property type="entry name" value="Homeodomain-like"/>
    <property type="match status" value="1"/>
</dbReference>
<keyword evidence="4" id="KW-0804">Transcription</keyword>
<dbReference type="Gene3D" id="3.40.50.2300">
    <property type="match status" value="1"/>
</dbReference>
<dbReference type="PROSITE" id="PS50045">
    <property type="entry name" value="SIGMA54_INTERACT_4"/>
    <property type="match status" value="1"/>
</dbReference>
<dbReference type="Pfam" id="PF00072">
    <property type="entry name" value="Response_reg"/>
    <property type="match status" value="1"/>
</dbReference>
<feature type="modified residue" description="4-aspartylphosphate" evidence="5">
    <location>
        <position position="56"/>
    </location>
</feature>